<accession>A0AAW0B2G1</accession>
<feature type="compositionally biased region" description="Low complexity" evidence="1">
    <location>
        <begin position="923"/>
        <end position="946"/>
    </location>
</feature>
<feature type="region of interest" description="Disordered" evidence="1">
    <location>
        <begin position="860"/>
        <end position="904"/>
    </location>
</feature>
<reference evidence="2 3" key="1">
    <citation type="submission" date="2024-01" db="EMBL/GenBank/DDBJ databases">
        <title>A draft genome for a cacao thread blight-causing isolate of Paramarasmius palmivorus.</title>
        <authorList>
            <person name="Baruah I.K."/>
            <person name="Bukari Y."/>
            <person name="Amoako-Attah I."/>
            <person name="Meinhardt L.W."/>
            <person name="Bailey B.A."/>
            <person name="Cohen S.P."/>
        </authorList>
    </citation>
    <scope>NUCLEOTIDE SEQUENCE [LARGE SCALE GENOMIC DNA]</scope>
    <source>
        <strain evidence="2 3">GH-12</strain>
    </source>
</reference>
<evidence type="ECO:0000313" key="3">
    <source>
        <dbReference type="Proteomes" id="UP001383192"/>
    </source>
</evidence>
<sequence>MESVTEDAFGHSITDEMEKLFATQISPDQLPAGAGSNNLKSFIVNRYLAAYDRVLLQHMKASSIQKFRLLQHYTCALIVGSTAFGTITKPAPASAFQVCALPQYFGLLIKFFETEGFAVQNPFSRIPSSGSMPLSSARSLEDTPALSVGAKPTVSTTCNEKYVKDVYRMSRTDGRMVEIIVAMTHPLEMAFDFTKPDERNVKIASTYFNGGYLVVNPYFTIYDYLSYSSDTGPFPRQVGDSITGVIPLKPFTVPTFMTLGHRAMLRPHSWQMVLSEQNFPSIRMEFLKATRFLQTYLVAPVLYTEYKTRLPKELNVPLTHVNTSCFAVHPFSDERHLPFFMQVYKDLYGPASNLRTLVDDLLRGLRSSRKDASFTTAEEFPPAAISFLVVNALSKLKGIRDGTMKVQASIVKRPTSMDVTSVLGVQFIVNLSSSSLSSAEESLILPETIKLRELGSEILLHPCDIINHFMFDVGAACLRSSESGSVGIAISHDDDWLFALPTISSTAEFPESKTLIQRLLTRCKIVLEKGVVYSDIIIDSEWPAKRHGEGDRIGTEVFLEIIEDGAQADPSFSSFPNFVYQIESQKNLMQDTYHLSAPKDASGHSYSSMEDEQWHPESFWLPTTTATTTPGYRAPMDNQSSHDYYDDQNPTYSHGTISLQSGYSHGGTSGRGSTSPVPDPHHHSSTLMAPHTHHHPCIEGEKRYPQSSGFPAVTALGYSATRQYSQANQSGAPPLNTVAHSAYSGQQDPFSGVYTTLDRKGTSPRHAPRHLASTNSYKQPVEGDEAFARQLAAEQAEFQDKYERLIKDDEAFARQLIAEEEKALIKQRRAMGARKCSNLPPAYDQAPSAKPSLSVALEPIVPGNDRTGSVSTTSVPTDSPYLMPLTPVRPQPLKHANPDFLGLPVRSRSSRKSLLGKSRWTSLSSSSSKLGLSKSKSEPSKASPTEPDTRDPLVVGSPPIRINATQFVDISLLRGVSMSFSPTAIFPIDEPMNSPPQLITLGYGASPPLHIQGPNWQQLLQLMTGLSATRIEPTTQSFEQASAEMQLRTVVQFFQPDLSSPEWRTILWFTIDYPVPDQPQFHRYDVEVLPFSYSLTACPALLRNKSDTPHSKRYTIPSTESLPYPTLPITFPNLALYLQAALDESRRYMDDNSSELRKLAKMINTCYPSLYYDHDKKAGTEGSRSIGKMFNKFIGRGNKANKRGRRNEDTYRLVTPFIPEED</sequence>
<dbReference type="Proteomes" id="UP001383192">
    <property type="component" value="Unassembled WGS sequence"/>
</dbReference>
<feature type="compositionally biased region" description="Polar residues" evidence="1">
    <location>
        <begin position="637"/>
        <end position="660"/>
    </location>
</feature>
<evidence type="ECO:0000256" key="1">
    <source>
        <dbReference type="SAM" id="MobiDB-lite"/>
    </source>
</evidence>
<gene>
    <name evidence="2" type="ORF">VNI00_018088</name>
</gene>
<feature type="region of interest" description="Disordered" evidence="1">
    <location>
        <begin position="635"/>
        <end position="708"/>
    </location>
</feature>
<dbReference type="AlphaFoldDB" id="A0AAW0B2G1"/>
<feature type="region of interest" description="Disordered" evidence="1">
    <location>
        <begin position="923"/>
        <end position="957"/>
    </location>
</feature>
<comment type="caution">
    <text evidence="2">The sequence shown here is derived from an EMBL/GenBank/DDBJ whole genome shotgun (WGS) entry which is preliminary data.</text>
</comment>
<evidence type="ECO:0000313" key="2">
    <source>
        <dbReference type="EMBL" id="KAK7019399.1"/>
    </source>
</evidence>
<protein>
    <submittedName>
        <fullName evidence="2">Uncharacterized protein</fullName>
    </submittedName>
</protein>
<name>A0AAW0B2G1_9AGAR</name>
<proteinExistence type="predicted"/>
<dbReference type="EMBL" id="JAYKXP010000209">
    <property type="protein sequence ID" value="KAK7019399.1"/>
    <property type="molecule type" value="Genomic_DNA"/>
</dbReference>
<keyword evidence="3" id="KW-1185">Reference proteome</keyword>
<organism evidence="2 3">
    <name type="scientific">Paramarasmius palmivorus</name>
    <dbReference type="NCBI Taxonomy" id="297713"/>
    <lineage>
        <taxon>Eukaryota</taxon>
        <taxon>Fungi</taxon>
        <taxon>Dikarya</taxon>
        <taxon>Basidiomycota</taxon>
        <taxon>Agaricomycotina</taxon>
        <taxon>Agaricomycetes</taxon>
        <taxon>Agaricomycetidae</taxon>
        <taxon>Agaricales</taxon>
        <taxon>Marasmiineae</taxon>
        <taxon>Marasmiaceae</taxon>
        <taxon>Paramarasmius</taxon>
    </lineage>
</organism>
<feature type="compositionally biased region" description="Low complexity" evidence="1">
    <location>
        <begin position="867"/>
        <end position="880"/>
    </location>
</feature>